<organism evidence="1 2">
    <name type="scientific">Blautia hydrogenotrophica (strain DSM 10507 / JCM 14656 / S5a33)</name>
    <name type="common">Ruminococcus hydrogenotrophicus</name>
    <dbReference type="NCBI Taxonomy" id="476272"/>
    <lineage>
        <taxon>Bacteria</taxon>
        <taxon>Bacillati</taxon>
        <taxon>Bacillota</taxon>
        <taxon>Clostridia</taxon>
        <taxon>Lachnospirales</taxon>
        <taxon>Lachnospiraceae</taxon>
        <taxon>Blautia</taxon>
    </lineage>
</organism>
<sequence>MGVLFFNLNSSLCFALSGISPSQNTRILKVYCIFIIRKSHKKAKVKFFIRLILRPLSVKVIDS</sequence>
<reference evidence="1 2" key="2">
    <citation type="submission" date="2009-02" db="EMBL/GenBank/DDBJ databases">
        <title>Draft genome sequence of Blautia hydrogenotrophica DSM 10507 (Ruminococcus hydrogenotrophicus DSM 10507).</title>
        <authorList>
            <person name="Sudarsanam P."/>
            <person name="Ley R."/>
            <person name="Guruge J."/>
            <person name="Turnbaugh P.J."/>
            <person name="Mahowald M."/>
            <person name="Liep D."/>
            <person name="Gordon J."/>
        </authorList>
    </citation>
    <scope>NUCLEOTIDE SEQUENCE [LARGE SCALE GENOMIC DNA]</scope>
    <source>
        <strain evidence="2">DSM 10507 / JCM 14656 / S5a33</strain>
    </source>
</reference>
<dbReference type="EMBL" id="ACBZ01000003">
    <property type="protein sequence ID" value="EEG50932.1"/>
    <property type="molecule type" value="Genomic_DNA"/>
</dbReference>
<evidence type="ECO:0000313" key="2">
    <source>
        <dbReference type="Proteomes" id="UP000003100"/>
    </source>
</evidence>
<proteinExistence type="predicted"/>
<evidence type="ECO:0000313" key="1">
    <source>
        <dbReference type="EMBL" id="EEG50932.1"/>
    </source>
</evidence>
<dbReference type="HOGENOM" id="CLU_2876842_0_0_9"/>
<reference evidence="1 2" key="1">
    <citation type="submission" date="2009-01" db="EMBL/GenBank/DDBJ databases">
        <authorList>
            <person name="Fulton L."/>
            <person name="Clifton S."/>
            <person name="Fulton B."/>
            <person name="Xu J."/>
            <person name="Minx P."/>
            <person name="Pepin K.H."/>
            <person name="Johnson M."/>
            <person name="Bhonagiri V."/>
            <person name="Nash W.E."/>
            <person name="Mardis E.R."/>
            <person name="Wilson R.K."/>
        </authorList>
    </citation>
    <scope>NUCLEOTIDE SEQUENCE [LARGE SCALE GENOMIC DNA]</scope>
    <source>
        <strain evidence="2">DSM 10507 / JCM 14656 / S5a33</strain>
    </source>
</reference>
<protein>
    <submittedName>
        <fullName evidence="1">Uncharacterized protein</fullName>
    </submittedName>
</protein>
<comment type="caution">
    <text evidence="1">The sequence shown here is derived from an EMBL/GenBank/DDBJ whole genome shotgun (WGS) entry which is preliminary data.</text>
</comment>
<dbReference type="AlphaFoldDB" id="C0CH20"/>
<dbReference type="Proteomes" id="UP000003100">
    <property type="component" value="Unassembled WGS sequence"/>
</dbReference>
<gene>
    <name evidence="1" type="ORF">RUMHYD_00134</name>
</gene>
<accession>C0CH20</accession>
<keyword evidence="2" id="KW-1185">Reference proteome</keyword>
<name>C0CH20_BLAHS</name>